<accession>A0ABT3ZVA7</accession>
<dbReference type="Proteomes" id="UP001207654">
    <property type="component" value="Unassembled WGS sequence"/>
</dbReference>
<sequence>MHSGGPQGGKWNAAWRQFQQSNNGAAPEEIWRFAGELMTRFGVMGPLVSYYCE</sequence>
<organism evidence="1 2">
    <name type="scientific">Archangium lansingense</name>
    <dbReference type="NCBI Taxonomy" id="2995310"/>
    <lineage>
        <taxon>Bacteria</taxon>
        <taxon>Pseudomonadati</taxon>
        <taxon>Myxococcota</taxon>
        <taxon>Myxococcia</taxon>
        <taxon>Myxococcales</taxon>
        <taxon>Cystobacterineae</taxon>
        <taxon>Archangiaceae</taxon>
        <taxon>Archangium</taxon>
    </lineage>
</organism>
<keyword evidence="2" id="KW-1185">Reference proteome</keyword>
<dbReference type="InterPro" id="IPR011755">
    <property type="entry name" value="CHP02269_MYXXA"/>
</dbReference>
<reference evidence="1 2" key="1">
    <citation type="submission" date="2022-11" db="EMBL/GenBank/DDBJ databases">
        <title>Minimal conservation of predation-associated metabolite biosynthetic gene clusters underscores biosynthetic potential of Myxococcota including descriptions for ten novel species: Archangium lansinium sp. nov., Myxococcus landrumus sp. nov., Nannocystis bai.</title>
        <authorList>
            <person name="Ahearne A."/>
            <person name="Stevens C."/>
            <person name="Phillips K."/>
        </authorList>
    </citation>
    <scope>NUCLEOTIDE SEQUENCE [LARGE SCALE GENOMIC DNA]</scope>
    <source>
        <strain evidence="1 2">MIWBW</strain>
    </source>
</reference>
<name>A0ABT3ZVA7_9BACT</name>
<dbReference type="Pfam" id="PF09533">
    <property type="entry name" value="DUF2380"/>
    <property type="match status" value="1"/>
</dbReference>
<dbReference type="RefSeq" id="WP_267532254.1">
    <property type="nucleotide sequence ID" value="NZ_JAPNKA010000001.1"/>
</dbReference>
<evidence type="ECO:0000313" key="2">
    <source>
        <dbReference type="Proteomes" id="UP001207654"/>
    </source>
</evidence>
<evidence type="ECO:0000313" key="1">
    <source>
        <dbReference type="EMBL" id="MCY1073241.1"/>
    </source>
</evidence>
<protein>
    <submittedName>
        <fullName evidence="1">DUF2380 domain-containing protein</fullName>
    </submittedName>
</protein>
<dbReference type="EMBL" id="JAPNKA010000001">
    <property type="protein sequence ID" value="MCY1073241.1"/>
    <property type="molecule type" value="Genomic_DNA"/>
</dbReference>
<comment type="caution">
    <text evidence="1">The sequence shown here is derived from an EMBL/GenBank/DDBJ whole genome shotgun (WGS) entry which is preliminary data.</text>
</comment>
<proteinExistence type="predicted"/>
<gene>
    <name evidence="1" type="ORF">OV287_01985</name>
</gene>